<feature type="compositionally biased region" description="Low complexity" evidence="3">
    <location>
        <begin position="12"/>
        <end position="28"/>
    </location>
</feature>
<dbReference type="CDD" id="cd00105">
    <property type="entry name" value="KH-I"/>
    <property type="match status" value="2"/>
</dbReference>
<protein>
    <recommendedName>
        <fullName evidence="4">WW domain-containing protein</fullName>
    </recommendedName>
</protein>
<proteinExistence type="predicted"/>
<sequence length="553" mass="56284">MSEAEEVPNQLPAEPAAEPAPAVEGAPVDDGTAEVPASEPEQPASSTPADVDAAAAAAAAVAARLIQQHEQQGASHYDVSHDGRTEHTGRATVRRLTSSLQSMYLINVPRAPSFSQAGESYQGYGDAADGNNKRPRDGEGEEHEDDGPDKKRASTNLLSSEGGNGENPGAMDPPYGAGEYGAGGEALKYGAGEAGVGGEYGGAGQGASVTFDIPAGMVGKLIGRSGETIRNLQLSTDTRIQVDHEGGGDSRRITISGLTQEAVDRCRAEIDSLTGEEEVQETMECPAGIVGRIIGRGGETIRALQSASQAHITVDQNFPEGHPRKIIISGTPEASRRAAALIRELIVGEAGSAQAIIQRVCAEQGIGRSQSFTVPKGIVGRIIGRGGETIKQIQRATQATIQIDQAGDPCNVTIAGQPSAVESAKRMVDDIVGGADPFGAGQGGAGGYGGYGGGAGGYGGAPVGGYGGYGGYAGYGAYQAYPAYGGYYGGYGAYGGYAAYGQQQAGAGGGAAPGGAAPPAGGSAWQELHDDQGRPYYYNASTGVTQWEKPADF</sequence>
<keyword evidence="6" id="KW-1185">Reference proteome</keyword>
<dbReference type="SMART" id="SM00456">
    <property type="entry name" value="WW"/>
    <property type="match status" value="1"/>
</dbReference>
<dbReference type="SUPFAM" id="SSF54791">
    <property type="entry name" value="Eukaryotic type KH-domain (KH-domain type I)"/>
    <property type="match status" value="3"/>
</dbReference>
<dbReference type="Pfam" id="PF00397">
    <property type="entry name" value="WW"/>
    <property type="match status" value="1"/>
</dbReference>
<dbReference type="Gene3D" id="2.20.70.10">
    <property type="match status" value="1"/>
</dbReference>
<dbReference type="AlphaFoldDB" id="A0AAD9ILE4"/>
<dbReference type="PROSITE" id="PS50084">
    <property type="entry name" value="KH_TYPE_1"/>
    <property type="match status" value="3"/>
</dbReference>
<feature type="region of interest" description="Disordered" evidence="3">
    <location>
        <begin position="1"/>
        <end position="52"/>
    </location>
</feature>
<dbReference type="PROSITE" id="PS50020">
    <property type="entry name" value="WW_DOMAIN_2"/>
    <property type="match status" value="1"/>
</dbReference>
<dbReference type="PROSITE" id="PS01159">
    <property type="entry name" value="WW_DOMAIN_1"/>
    <property type="match status" value="1"/>
</dbReference>
<name>A0AAD9ILE4_PROWI</name>
<evidence type="ECO:0000259" key="4">
    <source>
        <dbReference type="PROSITE" id="PS50020"/>
    </source>
</evidence>
<dbReference type="Pfam" id="PF00013">
    <property type="entry name" value="KH_1"/>
    <property type="match status" value="3"/>
</dbReference>
<dbReference type="EMBL" id="JASFZW010000001">
    <property type="protein sequence ID" value="KAK2080704.1"/>
    <property type="molecule type" value="Genomic_DNA"/>
</dbReference>
<dbReference type="InterPro" id="IPR036612">
    <property type="entry name" value="KH_dom_type_1_sf"/>
</dbReference>
<dbReference type="CDD" id="cd00201">
    <property type="entry name" value="WW"/>
    <property type="match status" value="1"/>
</dbReference>
<dbReference type="Proteomes" id="UP001255856">
    <property type="component" value="Unassembled WGS sequence"/>
</dbReference>
<evidence type="ECO:0000256" key="2">
    <source>
        <dbReference type="PROSITE-ProRule" id="PRU00117"/>
    </source>
</evidence>
<dbReference type="PANTHER" id="PTHR10288">
    <property type="entry name" value="KH DOMAIN CONTAINING RNA BINDING PROTEIN"/>
    <property type="match status" value="1"/>
</dbReference>
<gene>
    <name evidence="5" type="ORF">QBZ16_000558</name>
</gene>
<keyword evidence="1" id="KW-0677">Repeat</keyword>
<evidence type="ECO:0000313" key="5">
    <source>
        <dbReference type="EMBL" id="KAK2080704.1"/>
    </source>
</evidence>
<dbReference type="InterPro" id="IPR036020">
    <property type="entry name" value="WW_dom_sf"/>
</dbReference>
<organism evidence="5 6">
    <name type="scientific">Prototheca wickerhamii</name>
    <dbReference type="NCBI Taxonomy" id="3111"/>
    <lineage>
        <taxon>Eukaryota</taxon>
        <taxon>Viridiplantae</taxon>
        <taxon>Chlorophyta</taxon>
        <taxon>core chlorophytes</taxon>
        <taxon>Trebouxiophyceae</taxon>
        <taxon>Chlorellales</taxon>
        <taxon>Chlorellaceae</taxon>
        <taxon>Prototheca</taxon>
    </lineage>
</organism>
<feature type="region of interest" description="Disordered" evidence="3">
    <location>
        <begin position="67"/>
        <end position="92"/>
    </location>
</feature>
<dbReference type="SMART" id="SM00322">
    <property type="entry name" value="KH"/>
    <property type="match status" value="3"/>
</dbReference>
<accession>A0AAD9ILE4</accession>
<comment type="caution">
    <text evidence="5">The sequence shown here is derived from an EMBL/GenBank/DDBJ whole genome shotgun (WGS) entry which is preliminary data.</text>
</comment>
<keyword evidence="2" id="KW-0694">RNA-binding</keyword>
<feature type="region of interest" description="Disordered" evidence="3">
    <location>
        <begin position="114"/>
        <end position="177"/>
    </location>
</feature>
<dbReference type="SUPFAM" id="SSF51045">
    <property type="entry name" value="WW domain"/>
    <property type="match status" value="1"/>
</dbReference>
<evidence type="ECO:0000256" key="3">
    <source>
        <dbReference type="SAM" id="MobiDB-lite"/>
    </source>
</evidence>
<dbReference type="InterPro" id="IPR004088">
    <property type="entry name" value="KH_dom_type_1"/>
</dbReference>
<evidence type="ECO:0000313" key="6">
    <source>
        <dbReference type="Proteomes" id="UP001255856"/>
    </source>
</evidence>
<dbReference type="GO" id="GO:0003723">
    <property type="term" value="F:RNA binding"/>
    <property type="evidence" value="ECO:0007669"/>
    <property type="project" value="UniProtKB-UniRule"/>
</dbReference>
<dbReference type="InterPro" id="IPR001202">
    <property type="entry name" value="WW_dom"/>
</dbReference>
<feature type="domain" description="WW" evidence="4">
    <location>
        <begin position="523"/>
        <end position="552"/>
    </location>
</feature>
<dbReference type="InterPro" id="IPR004087">
    <property type="entry name" value="KH_dom"/>
</dbReference>
<feature type="compositionally biased region" description="Basic and acidic residues" evidence="3">
    <location>
        <begin position="78"/>
        <end position="89"/>
    </location>
</feature>
<reference evidence="5" key="1">
    <citation type="submission" date="2021-01" db="EMBL/GenBank/DDBJ databases">
        <authorList>
            <person name="Eckstrom K.M.E."/>
        </authorList>
    </citation>
    <scope>NUCLEOTIDE SEQUENCE</scope>
    <source>
        <strain evidence="5">UVCC 0001</strain>
    </source>
</reference>
<evidence type="ECO:0000256" key="1">
    <source>
        <dbReference type="ARBA" id="ARBA00022737"/>
    </source>
</evidence>
<dbReference type="Gene3D" id="3.30.1370.10">
    <property type="entry name" value="K Homology domain, type 1"/>
    <property type="match status" value="3"/>
</dbReference>